<protein>
    <submittedName>
        <fullName evidence="3">Beta-lactamase/transpeptidase-like protein</fullName>
    </submittedName>
</protein>
<dbReference type="InterPro" id="IPR050491">
    <property type="entry name" value="AmpC-like"/>
</dbReference>
<proteinExistence type="inferred from homology"/>
<dbReference type="AlphaFoldDB" id="A0A9P6CF72"/>
<keyword evidence="4" id="KW-1185">Reference proteome</keyword>
<dbReference type="PANTHER" id="PTHR46825:SF15">
    <property type="entry name" value="BETA-LACTAMASE-RELATED DOMAIN-CONTAINING PROTEIN"/>
    <property type="match status" value="1"/>
</dbReference>
<comment type="similarity">
    <text evidence="1">Belongs to the peptidase S12 family.</text>
</comment>
<gene>
    <name evidence="3" type="ORF">BDZ94DRAFT_1308488</name>
</gene>
<evidence type="ECO:0000313" key="4">
    <source>
        <dbReference type="Proteomes" id="UP000807353"/>
    </source>
</evidence>
<name>A0A9P6CF72_9AGAR</name>
<dbReference type="SUPFAM" id="SSF56601">
    <property type="entry name" value="beta-lactamase/transpeptidase-like"/>
    <property type="match status" value="1"/>
</dbReference>
<dbReference type="EMBL" id="MU150259">
    <property type="protein sequence ID" value="KAF9463776.1"/>
    <property type="molecule type" value="Genomic_DNA"/>
</dbReference>
<organism evidence="3 4">
    <name type="scientific">Collybia nuda</name>
    <dbReference type="NCBI Taxonomy" id="64659"/>
    <lineage>
        <taxon>Eukaryota</taxon>
        <taxon>Fungi</taxon>
        <taxon>Dikarya</taxon>
        <taxon>Basidiomycota</taxon>
        <taxon>Agaricomycotina</taxon>
        <taxon>Agaricomycetes</taxon>
        <taxon>Agaricomycetidae</taxon>
        <taxon>Agaricales</taxon>
        <taxon>Tricholomatineae</taxon>
        <taxon>Clitocybaceae</taxon>
        <taxon>Collybia</taxon>
    </lineage>
</organism>
<evidence type="ECO:0000256" key="1">
    <source>
        <dbReference type="ARBA" id="ARBA00038215"/>
    </source>
</evidence>
<comment type="caution">
    <text evidence="3">The sequence shown here is derived from an EMBL/GenBank/DDBJ whole genome shotgun (WGS) entry which is preliminary data.</text>
</comment>
<accession>A0A9P6CF72</accession>
<dbReference type="OrthoDB" id="5946976at2759"/>
<sequence>MYTFKLVIQTIYGTLAIWQALIQGKPKAYNVLTKETDAFIETIISDWNTPGGVAVAVVKKNSQGIWDIETRGYGRANLGGAKVTENTRFAIGSNSKLFTTLAVGLLIHNETLSPRLSWESTVASVIPSWELMDPVATKQTTILDIMSHRTGLPRHDFSPKASDDVLDVIKKLKFHKPSAKFREVWQYNNNMYTVLSHLPPLLLKSRISFAQYVKENILDPLGMNSTTYSFDVSNATGQLAEGMIRQGVDTSKNPFGDGIIRSVPFTWLDAGGEDGDYSGNGGVISTVKDMATWLQTLLLGGTKPGTNVSVIPVEAVEKVSTGFTVKTGQAPFPERSPSVYGGGQARGTYRGHEIIEHGGSVLGQKFICFTQSRKFIPVKGFNTQITCLPSDNLGIAVLSNDHTYGSSIMEIIKYRLLDESLGLTGIDWNSRYKAMIAPPQDLVKKPVDPSPPFVDFTILAGTYNNPGYGKVELCLVSNNTSLSKSCQTLISKSSRILPGGVESGVPTFLGEFNALGMTYIRISHYDGNTFNITGLNSFATGDPAKPYWVFSYPSPSDGNIFAEFAVDGNEIGFGLTGIWGAGKDILGPKGNTMRERAEAWFTKL</sequence>
<dbReference type="InterPro" id="IPR012338">
    <property type="entry name" value="Beta-lactam/transpept-like"/>
</dbReference>
<dbReference type="InterPro" id="IPR001466">
    <property type="entry name" value="Beta-lactam-related"/>
</dbReference>
<reference evidence="3" key="1">
    <citation type="submission" date="2020-11" db="EMBL/GenBank/DDBJ databases">
        <authorList>
            <consortium name="DOE Joint Genome Institute"/>
            <person name="Ahrendt S."/>
            <person name="Riley R."/>
            <person name="Andreopoulos W."/>
            <person name="Labutti K."/>
            <person name="Pangilinan J."/>
            <person name="Ruiz-Duenas F.J."/>
            <person name="Barrasa J.M."/>
            <person name="Sanchez-Garcia M."/>
            <person name="Camarero S."/>
            <person name="Miyauchi S."/>
            <person name="Serrano A."/>
            <person name="Linde D."/>
            <person name="Babiker R."/>
            <person name="Drula E."/>
            <person name="Ayuso-Fernandez I."/>
            <person name="Pacheco R."/>
            <person name="Padilla G."/>
            <person name="Ferreira P."/>
            <person name="Barriuso J."/>
            <person name="Kellner H."/>
            <person name="Castanera R."/>
            <person name="Alfaro M."/>
            <person name="Ramirez L."/>
            <person name="Pisabarro A.G."/>
            <person name="Kuo A."/>
            <person name="Tritt A."/>
            <person name="Lipzen A."/>
            <person name="He G."/>
            <person name="Yan M."/>
            <person name="Ng V."/>
            <person name="Cullen D."/>
            <person name="Martin F."/>
            <person name="Rosso M.-N."/>
            <person name="Henrissat B."/>
            <person name="Hibbett D."/>
            <person name="Martinez A.T."/>
            <person name="Grigoriev I.V."/>
        </authorList>
    </citation>
    <scope>NUCLEOTIDE SEQUENCE</scope>
    <source>
        <strain evidence="3">CBS 247.69</strain>
    </source>
</reference>
<dbReference type="Gene3D" id="3.40.710.10">
    <property type="entry name" value="DD-peptidase/beta-lactamase superfamily"/>
    <property type="match status" value="1"/>
</dbReference>
<feature type="domain" description="Beta-lactamase-related" evidence="2">
    <location>
        <begin position="52"/>
        <end position="403"/>
    </location>
</feature>
<dbReference type="Proteomes" id="UP000807353">
    <property type="component" value="Unassembled WGS sequence"/>
</dbReference>
<evidence type="ECO:0000259" key="2">
    <source>
        <dbReference type="Pfam" id="PF00144"/>
    </source>
</evidence>
<dbReference type="Pfam" id="PF00144">
    <property type="entry name" value="Beta-lactamase"/>
    <property type="match status" value="1"/>
</dbReference>
<evidence type="ECO:0000313" key="3">
    <source>
        <dbReference type="EMBL" id="KAF9463776.1"/>
    </source>
</evidence>
<dbReference type="PANTHER" id="PTHR46825">
    <property type="entry name" value="D-ALANYL-D-ALANINE-CARBOXYPEPTIDASE/ENDOPEPTIDASE AMPH"/>
    <property type="match status" value="1"/>
</dbReference>